<keyword evidence="3" id="KW-1185">Reference proteome</keyword>
<feature type="region of interest" description="Disordered" evidence="1">
    <location>
        <begin position="122"/>
        <end position="151"/>
    </location>
</feature>
<sequence length="166" mass="17950">MSTEATTMRPTKSHQSLLVRIVKAPMRALGRARDFYVRSMGSCASSGGYGSAGNPLPRSFSSAGSARLDTSDDFMELLRAASMKSLGNDPIEALLKELKSAPNAKAPASKMSKSCSVGMGRIDEENASEFTEDGGHDQDPKPKELNMYARRSRSYADAGIRSKFEF</sequence>
<proteinExistence type="predicted"/>
<evidence type="ECO:0000313" key="2">
    <source>
        <dbReference type="EMBL" id="KAK4797074.1"/>
    </source>
</evidence>
<evidence type="ECO:0000256" key="1">
    <source>
        <dbReference type="SAM" id="MobiDB-lite"/>
    </source>
</evidence>
<dbReference type="PANTHER" id="PTHR33526">
    <property type="entry name" value="OS07G0123800 PROTEIN"/>
    <property type="match status" value="1"/>
</dbReference>
<protein>
    <submittedName>
        <fullName evidence="2">Uncharacterized protein</fullName>
    </submittedName>
</protein>
<accession>A0AAN7R9K8</accession>
<gene>
    <name evidence="2" type="ORF">SAY86_029400</name>
</gene>
<feature type="compositionally biased region" description="Basic and acidic residues" evidence="1">
    <location>
        <begin position="133"/>
        <end position="144"/>
    </location>
</feature>
<reference evidence="2 3" key="1">
    <citation type="journal article" date="2023" name="Hortic Res">
        <title>Pangenome of water caltrop reveals structural variations and asymmetric subgenome divergence after allopolyploidization.</title>
        <authorList>
            <person name="Zhang X."/>
            <person name="Chen Y."/>
            <person name="Wang L."/>
            <person name="Yuan Y."/>
            <person name="Fang M."/>
            <person name="Shi L."/>
            <person name="Lu R."/>
            <person name="Comes H.P."/>
            <person name="Ma Y."/>
            <person name="Chen Y."/>
            <person name="Huang G."/>
            <person name="Zhou Y."/>
            <person name="Zheng Z."/>
            <person name="Qiu Y."/>
        </authorList>
    </citation>
    <scope>NUCLEOTIDE SEQUENCE [LARGE SCALE GENOMIC DNA]</scope>
    <source>
        <strain evidence="2">F231</strain>
    </source>
</reference>
<evidence type="ECO:0000313" key="3">
    <source>
        <dbReference type="Proteomes" id="UP001346149"/>
    </source>
</evidence>
<dbReference type="AlphaFoldDB" id="A0AAN7R9K8"/>
<dbReference type="InterPro" id="IPR016972">
    <property type="entry name" value="UCP031279"/>
</dbReference>
<dbReference type="EMBL" id="JAXQNO010000006">
    <property type="protein sequence ID" value="KAK4797074.1"/>
    <property type="molecule type" value="Genomic_DNA"/>
</dbReference>
<name>A0AAN7R9K8_TRANT</name>
<dbReference type="Proteomes" id="UP001346149">
    <property type="component" value="Unassembled WGS sequence"/>
</dbReference>
<comment type="caution">
    <text evidence="2">The sequence shown here is derived from an EMBL/GenBank/DDBJ whole genome shotgun (WGS) entry which is preliminary data.</text>
</comment>
<dbReference type="PIRSF" id="PIRSF031279">
    <property type="entry name" value="UCP031279"/>
    <property type="match status" value="1"/>
</dbReference>
<organism evidence="2 3">
    <name type="scientific">Trapa natans</name>
    <name type="common">Water chestnut</name>
    <dbReference type="NCBI Taxonomy" id="22666"/>
    <lineage>
        <taxon>Eukaryota</taxon>
        <taxon>Viridiplantae</taxon>
        <taxon>Streptophyta</taxon>
        <taxon>Embryophyta</taxon>
        <taxon>Tracheophyta</taxon>
        <taxon>Spermatophyta</taxon>
        <taxon>Magnoliopsida</taxon>
        <taxon>eudicotyledons</taxon>
        <taxon>Gunneridae</taxon>
        <taxon>Pentapetalae</taxon>
        <taxon>rosids</taxon>
        <taxon>malvids</taxon>
        <taxon>Myrtales</taxon>
        <taxon>Lythraceae</taxon>
        <taxon>Trapa</taxon>
    </lineage>
</organism>
<dbReference type="PANTHER" id="PTHR33526:SF13">
    <property type="entry name" value="TYROSINE-PROTEIN PHOSPHATASE 3-LIKE"/>
    <property type="match status" value="1"/>
</dbReference>